<feature type="region of interest" description="Disordered" evidence="1">
    <location>
        <begin position="272"/>
        <end position="295"/>
    </location>
</feature>
<organism evidence="2 3">
    <name type="scientific">Camelus ferus</name>
    <name type="common">Wild bactrian camel</name>
    <name type="synonym">Camelus bactrianus ferus</name>
    <dbReference type="NCBI Taxonomy" id="419612"/>
    <lineage>
        <taxon>Eukaryota</taxon>
        <taxon>Metazoa</taxon>
        <taxon>Chordata</taxon>
        <taxon>Craniata</taxon>
        <taxon>Vertebrata</taxon>
        <taxon>Euteleostomi</taxon>
        <taxon>Mammalia</taxon>
        <taxon>Eutheria</taxon>
        <taxon>Laurasiatheria</taxon>
        <taxon>Artiodactyla</taxon>
        <taxon>Tylopoda</taxon>
        <taxon>Camelidae</taxon>
        <taxon>Camelus</taxon>
    </lineage>
</organism>
<gene>
    <name evidence="3" type="primary">LOC116664744</name>
</gene>
<reference evidence="3" key="1">
    <citation type="submission" date="2025-08" db="UniProtKB">
        <authorList>
            <consortium name="RefSeq"/>
        </authorList>
    </citation>
    <scope>IDENTIFICATION</scope>
    <source>
        <tissue evidence="3">Ear skin</tissue>
    </source>
</reference>
<feature type="compositionally biased region" description="Basic and acidic residues" evidence="1">
    <location>
        <begin position="159"/>
        <end position="172"/>
    </location>
</feature>
<sequence>MKKIQHSGLTLETEKDSERRQEKSAQQREAQSGLLGKQRAEAPGRGGWVQDPKGVVVLPCGGAQEPAEEKSIAQGPPARSAPHRHLAASQLSPRIWLAPSAGLRIWSQSSRGASGGESLRVTCGQAQPSVPSACRPRSLRPFPPARCPAGDSAGHRRARPEAARERPGEKHRQATRLQLLPAGSCTCTSVSRSVSPSHPRVQGPLRCGLAPPRGGNRSPPFLPPARRARPRGGRVSSRPSPAHNKVKLSRWRSFLALAARALLLRLGQFEVSTAGDKRDRVSPSWCPRGERPQRT</sequence>
<evidence type="ECO:0000313" key="3">
    <source>
        <dbReference type="RefSeq" id="XP_032338837.1"/>
    </source>
</evidence>
<feature type="region of interest" description="Disordered" evidence="1">
    <location>
        <begin position="1"/>
        <end position="88"/>
    </location>
</feature>
<feature type="region of interest" description="Disordered" evidence="1">
    <location>
        <begin position="190"/>
        <end position="244"/>
    </location>
</feature>
<feature type="compositionally biased region" description="Low complexity" evidence="1">
    <location>
        <begin position="233"/>
        <end position="242"/>
    </location>
</feature>
<feature type="compositionally biased region" description="Basic and acidic residues" evidence="1">
    <location>
        <begin position="12"/>
        <end position="26"/>
    </location>
</feature>
<evidence type="ECO:0000313" key="2">
    <source>
        <dbReference type="Proteomes" id="UP000694856"/>
    </source>
</evidence>
<feature type="region of interest" description="Disordered" evidence="1">
    <location>
        <begin position="127"/>
        <end position="176"/>
    </location>
</feature>
<protein>
    <submittedName>
        <fullName evidence="3">Uncharacterized protein LOC116664744</fullName>
    </submittedName>
</protein>
<accession>A0A8B8T9R7</accession>
<feature type="compositionally biased region" description="Low complexity" evidence="1">
    <location>
        <begin position="190"/>
        <end position="200"/>
    </location>
</feature>
<dbReference type="GeneID" id="116664744"/>
<name>A0A8B8T9R7_CAMFR</name>
<dbReference type="RefSeq" id="XP_032338837.1">
    <property type="nucleotide sequence ID" value="XM_032482946.1"/>
</dbReference>
<proteinExistence type="predicted"/>
<dbReference type="Proteomes" id="UP000694856">
    <property type="component" value="Chromosome 7"/>
</dbReference>
<dbReference type="AlphaFoldDB" id="A0A8B8T9R7"/>
<evidence type="ECO:0000256" key="1">
    <source>
        <dbReference type="SAM" id="MobiDB-lite"/>
    </source>
</evidence>
<keyword evidence="2" id="KW-1185">Reference proteome</keyword>
<dbReference type="KEGG" id="cfr:116664744"/>